<dbReference type="Proteomes" id="UP000809910">
    <property type="component" value="Unassembled WGS sequence"/>
</dbReference>
<reference evidence="2 3" key="1">
    <citation type="submission" date="2020-12" db="EMBL/GenBank/DDBJ databases">
        <title>WGS of Legionella: environmental sample.</title>
        <authorList>
            <person name="Cristino S."/>
            <person name="Girolamini L."/>
            <person name="Salaris S."/>
            <person name="Pascale M.R."/>
            <person name="Mazzotta M."/>
            <person name="Orsini M."/>
            <person name="Grottola A."/>
        </authorList>
    </citation>
    <scope>NUCLEOTIDE SEQUENCE [LARGE SCALE GENOMIC DNA]</scope>
    <source>
        <strain evidence="2 3">30cs62</strain>
    </source>
</reference>
<evidence type="ECO:0000313" key="3">
    <source>
        <dbReference type="Proteomes" id="UP000809910"/>
    </source>
</evidence>
<keyword evidence="1" id="KW-0732">Signal</keyword>
<keyword evidence="3" id="KW-1185">Reference proteome</keyword>
<name>A0ABS1W6Z3_9GAMM</name>
<feature type="signal peptide" evidence="1">
    <location>
        <begin position="1"/>
        <end position="21"/>
    </location>
</feature>
<evidence type="ECO:0000313" key="2">
    <source>
        <dbReference type="EMBL" id="MBL7525095.1"/>
    </source>
</evidence>
<feature type="chain" id="PRO_5047014689" evidence="1">
    <location>
        <begin position="22"/>
        <end position="94"/>
    </location>
</feature>
<proteinExistence type="predicted"/>
<accession>A0ABS1W6Z3</accession>
<organism evidence="2 3">
    <name type="scientific">Legionella bononiensis</name>
    <dbReference type="NCBI Taxonomy" id="2793102"/>
    <lineage>
        <taxon>Bacteria</taxon>
        <taxon>Pseudomonadati</taxon>
        <taxon>Pseudomonadota</taxon>
        <taxon>Gammaproteobacteria</taxon>
        <taxon>Legionellales</taxon>
        <taxon>Legionellaceae</taxon>
        <taxon>Legionella</taxon>
    </lineage>
</organism>
<dbReference type="EMBL" id="JADWVN010000003">
    <property type="protein sequence ID" value="MBL7525095.1"/>
    <property type="molecule type" value="Genomic_DNA"/>
</dbReference>
<comment type="caution">
    <text evidence="2">The sequence shown here is derived from an EMBL/GenBank/DDBJ whole genome shotgun (WGS) entry which is preliminary data.</text>
</comment>
<protein>
    <submittedName>
        <fullName evidence="2">Uncharacterized protein</fullName>
    </submittedName>
</protein>
<evidence type="ECO:0000256" key="1">
    <source>
        <dbReference type="SAM" id="SignalP"/>
    </source>
</evidence>
<sequence length="94" mass="9905">MLVTMLSILIGCLFMTTPIQAAEDINGMSQCMVLCKGDKSCVNGCVSQYTTRGTAKDILQCLAGCGLGISTQSDNATLMETIKACCQGCLNSMH</sequence>
<gene>
    <name evidence="2" type="ORF">I5282_00750</name>
</gene>